<dbReference type="PANTHER" id="PTHR44591">
    <property type="entry name" value="STRESS RESPONSE REGULATOR PROTEIN 1"/>
    <property type="match status" value="1"/>
</dbReference>
<dbReference type="InterPro" id="IPR041657">
    <property type="entry name" value="HTH_17"/>
</dbReference>
<dbReference type="GO" id="GO:0000160">
    <property type="term" value="P:phosphorelay signal transduction system"/>
    <property type="evidence" value="ECO:0007669"/>
    <property type="project" value="InterPro"/>
</dbReference>
<dbReference type="Pfam" id="PF12728">
    <property type="entry name" value="HTH_17"/>
    <property type="match status" value="1"/>
</dbReference>
<dbReference type="InterPro" id="IPR050595">
    <property type="entry name" value="Bact_response_regulator"/>
</dbReference>
<comment type="caution">
    <text evidence="4">The sequence shown here is derived from an EMBL/GenBank/DDBJ whole genome shotgun (WGS) entry which is preliminary data.</text>
</comment>
<evidence type="ECO:0000256" key="2">
    <source>
        <dbReference type="PROSITE-ProRule" id="PRU00169"/>
    </source>
</evidence>
<dbReference type="InterPro" id="IPR001789">
    <property type="entry name" value="Sig_transdc_resp-reg_receiver"/>
</dbReference>
<dbReference type="PROSITE" id="PS50110">
    <property type="entry name" value="RESPONSE_REGULATORY"/>
    <property type="match status" value="1"/>
</dbReference>
<keyword evidence="1 2" id="KW-0597">Phosphoprotein</keyword>
<reference evidence="4" key="1">
    <citation type="submission" date="2020-10" db="EMBL/GenBank/DDBJ databases">
        <authorList>
            <person name="Gilroy R."/>
        </authorList>
    </citation>
    <scope>NUCLEOTIDE SEQUENCE</scope>
    <source>
        <strain evidence="4">10532</strain>
    </source>
</reference>
<evidence type="ECO:0000259" key="3">
    <source>
        <dbReference type="PROSITE" id="PS50110"/>
    </source>
</evidence>
<protein>
    <submittedName>
        <fullName evidence="4">Response regulator</fullName>
    </submittedName>
</protein>
<dbReference type="CDD" id="cd00156">
    <property type="entry name" value="REC"/>
    <property type="match status" value="1"/>
</dbReference>
<dbReference type="InterPro" id="IPR009061">
    <property type="entry name" value="DNA-bd_dom_put_sf"/>
</dbReference>
<dbReference type="EMBL" id="JADIMM010000108">
    <property type="protein sequence ID" value="MBO8458400.1"/>
    <property type="molecule type" value="Genomic_DNA"/>
</dbReference>
<dbReference type="InterPro" id="IPR011006">
    <property type="entry name" value="CheY-like_superfamily"/>
</dbReference>
<name>A0A9D9HR30_9SPIR</name>
<reference evidence="4" key="2">
    <citation type="journal article" date="2021" name="PeerJ">
        <title>Extensive microbial diversity within the chicken gut microbiome revealed by metagenomics and culture.</title>
        <authorList>
            <person name="Gilroy R."/>
            <person name="Ravi A."/>
            <person name="Getino M."/>
            <person name="Pursley I."/>
            <person name="Horton D.L."/>
            <person name="Alikhan N.F."/>
            <person name="Baker D."/>
            <person name="Gharbi K."/>
            <person name="Hall N."/>
            <person name="Watson M."/>
            <person name="Adriaenssens E.M."/>
            <person name="Foster-Nyarko E."/>
            <person name="Jarju S."/>
            <person name="Secka A."/>
            <person name="Antonio M."/>
            <person name="Oren A."/>
            <person name="Chaudhuri R.R."/>
            <person name="La Ragione R."/>
            <person name="Hildebrand F."/>
            <person name="Pallen M.J."/>
        </authorList>
    </citation>
    <scope>NUCLEOTIDE SEQUENCE</scope>
    <source>
        <strain evidence="4">10532</strain>
    </source>
</reference>
<dbReference type="SUPFAM" id="SSF52172">
    <property type="entry name" value="CheY-like"/>
    <property type="match status" value="1"/>
</dbReference>
<feature type="domain" description="Response regulatory" evidence="3">
    <location>
        <begin position="71"/>
        <end position="189"/>
    </location>
</feature>
<feature type="modified residue" description="4-aspartylphosphate" evidence="2">
    <location>
        <position position="122"/>
    </location>
</feature>
<dbReference type="PANTHER" id="PTHR44591:SF23">
    <property type="entry name" value="CHEY SUBFAMILY"/>
    <property type="match status" value="1"/>
</dbReference>
<organism evidence="4 5">
    <name type="scientific">Candidatus Gallitreponema excrementavium</name>
    <dbReference type="NCBI Taxonomy" id="2840840"/>
    <lineage>
        <taxon>Bacteria</taxon>
        <taxon>Pseudomonadati</taxon>
        <taxon>Spirochaetota</taxon>
        <taxon>Spirochaetia</taxon>
        <taxon>Spirochaetales</taxon>
        <taxon>Candidatus Gallitreponema</taxon>
    </lineage>
</organism>
<gene>
    <name evidence="4" type="ORF">IAA81_09290</name>
</gene>
<proteinExistence type="predicted"/>
<accession>A0A9D9HR30</accession>
<dbReference type="Pfam" id="PF00072">
    <property type="entry name" value="Response_reg"/>
    <property type="match status" value="1"/>
</dbReference>
<dbReference type="SUPFAM" id="SSF46955">
    <property type="entry name" value="Putative DNA-binding domain"/>
    <property type="match status" value="1"/>
</dbReference>
<dbReference type="SMART" id="SM00448">
    <property type="entry name" value="REC"/>
    <property type="match status" value="1"/>
</dbReference>
<dbReference type="Gene3D" id="3.40.50.2300">
    <property type="match status" value="1"/>
</dbReference>
<evidence type="ECO:0000313" key="5">
    <source>
        <dbReference type="Proteomes" id="UP000823638"/>
    </source>
</evidence>
<dbReference type="Proteomes" id="UP000823638">
    <property type="component" value="Unassembled WGS sequence"/>
</dbReference>
<evidence type="ECO:0000313" key="4">
    <source>
        <dbReference type="EMBL" id="MBO8458400.1"/>
    </source>
</evidence>
<evidence type="ECO:0000256" key="1">
    <source>
        <dbReference type="ARBA" id="ARBA00022553"/>
    </source>
</evidence>
<dbReference type="AlphaFoldDB" id="A0A9D9HR30"/>
<sequence>MYSALEVANICGVVNQTAINWIRNGYLKAFSTPGGQYRVYKDDLIEFLTTRGIRLPEDLLEDQGAEADWNSVIVIDDDKVLNNSIFEFLKKNLPDYNMLQAYDGFTAGTMLVEKKPGYVILDIDLPGVNGKELLNRLKNDVTFGFPYVIVVTGLDDANLEEELSALDADKFCRKPVDLKDLLTYIQETNK</sequence>